<dbReference type="NCBIfam" id="TIGR00293">
    <property type="entry name" value="prefoldin subunit alpha"/>
    <property type="match status" value="1"/>
</dbReference>
<comment type="similarity">
    <text evidence="6">Belongs to the prefoldin alpha subunit family.</text>
</comment>
<feature type="coiled-coil region" evidence="8">
    <location>
        <begin position="93"/>
        <end position="138"/>
    </location>
</feature>
<dbReference type="GO" id="GO:0006457">
    <property type="term" value="P:protein folding"/>
    <property type="evidence" value="ECO:0007669"/>
    <property type="project" value="UniProtKB-UniRule"/>
</dbReference>
<dbReference type="Gene3D" id="1.10.287.370">
    <property type="match status" value="1"/>
</dbReference>
<comment type="caution">
    <text evidence="9">The sequence shown here is derived from an EMBL/GenBank/DDBJ whole genome shotgun (WGS) entry which is preliminary data.</text>
</comment>
<comment type="subcellular location">
    <subcellularLocation>
        <location evidence="6">Cytoplasm</location>
    </subcellularLocation>
</comment>
<comment type="similarity">
    <text evidence="1">Belongs to the prefoldin subunit alpha family.</text>
</comment>
<gene>
    <name evidence="6" type="primary">pfdA</name>
    <name evidence="9" type="ORF">CUN85_08450</name>
</gene>
<dbReference type="GO" id="GO:0016272">
    <property type="term" value="C:prefoldin complex"/>
    <property type="evidence" value="ECO:0007669"/>
    <property type="project" value="UniProtKB-UniRule"/>
</dbReference>
<evidence type="ECO:0000313" key="10">
    <source>
        <dbReference type="Proteomes" id="UP000297295"/>
    </source>
</evidence>
<evidence type="ECO:0000256" key="4">
    <source>
        <dbReference type="ARBA" id="ARBA00023186"/>
    </source>
</evidence>
<name>A0A4E0Q978_9EURY</name>
<keyword evidence="4 6" id="KW-0143">Chaperone</keyword>
<evidence type="ECO:0000256" key="8">
    <source>
        <dbReference type="SAM" id="Coils"/>
    </source>
</evidence>
<dbReference type="Pfam" id="PF02996">
    <property type="entry name" value="Prefoldin"/>
    <property type="match status" value="1"/>
</dbReference>
<dbReference type="EMBL" id="PGGK01000008">
    <property type="protein sequence ID" value="TGC08697.1"/>
    <property type="molecule type" value="Genomic_DNA"/>
</dbReference>
<dbReference type="HAMAP" id="MF_00308">
    <property type="entry name" value="PfdA"/>
    <property type="match status" value="1"/>
</dbReference>
<dbReference type="PANTHER" id="PTHR12674">
    <property type="entry name" value="PREFOLDIN SUBUNIT 5"/>
    <property type="match status" value="1"/>
</dbReference>
<evidence type="ECO:0000256" key="1">
    <source>
        <dbReference type="ARBA" id="ARBA00010048"/>
    </source>
</evidence>
<dbReference type="InterPro" id="IPR011599">
    <property type="entry name" value="PFD_alpha_archaea"/>
</dbReference>
<sequence>MAGMNEQDPRALVMQHRELQKRAEMIQQQITMVKISVDDCTKVLKTIEELVNIEEGTEMMFPIGSGSFVYANIGRVDRIVVDIGSGVSVERPLKDAQEIMEKRKAELEKAYENMNASMAQVSQQMQAIEAVVSRQQQEQQAQGQGQVPR</sequence>
<evidence type="ECO:0000313" key="9">
    <source>
        <dbReference type="EMBL" id="TGC08697.1"/>
    </source>
</evidence>
<evidence type="ECO:0000256" key="2">
    <source>
        <dbReference type="ARBA" id="ARBA00011716"/>
    </source>
</evidence>
<accession>A0A4E0Q978</accession>
<reference evidence="9 10" key="1">
    <citation type="submission" date="2017-11" db="EMBL/GenBank/DDBJ databases">
        <title>Isolation and Characterization of Methanogenic Archaea from Saline Meromictic Lake at Siberia.</title>
        <authorList>
            <person name="Shen Y."/>
            <person name="Huang H.-H."/>
            <person name="Lai M.-C."/>
            <person name="Chen S.-C."/>
        </authorList>
    </citation>
    <scope>NUCLEOTIDE SEQUENCE [LARGE SCALE GENOMIC DNA]</scope>
    <source>
        <strain evidence="9 10">SY-01</strain>
    </source>
</reference>
<dbReference type="OrthoDB" id="10045at2157"/>
<dbReference type="SUPFAM" id="SSF46579">
    <property type="entry name" value="Prefoldin"/>
    <property type="match status" value="1"/>
</dbReference>
<protein>
    <recommendedName>
        <fullName evidence="6 7">Prefoldin subunit alpha</fullName>
    </recommendedName>
    <alternativeName>
        <fullName evidence="6">GimC subunit alpha</fullName>
    </alternativeName>
</protein>
<dbReference type="InterPro" id="IPR009053">
    <property type="entry name" value="Prefoldin"/>
</dbReference>
<dbReference type="RefSeq" id="WP_135389882.1">
    <property type="nucleotide sequence ID" value="NZ_PGGK01000008.1"/>
</dbReference>
<comment type="function">
    <text evidence="5 6">Molecular chaperone capable of stabilizing a range of proteins. Seems to fulfill an ATP-independent, HSP70-like function in archaeal de novo protein folding.</text>
</comment>
<dbReference type="PANTHER" id="PTHR12674:SF4">
    <property type="entry name" value="PREFOLDIN SUBUNIT ALPHA 2"/>
    <property type="match status" value="1"/>
</dbReference>
<dbReference type="GO" id="GO:0005737">
    <property type="term" value="C:cytoplasm"/>
    <property type="evidence" value="ECO:0007669"/>
    <property type="project" value="UniProtKB-SubCell"/>
</dbReference>
<dbReference type="CDD" id="cd23160">
    <property type="entry name" value="Prefoldin_alpha_GimC"/>
    <property type="match status" value="1"/>
</dbReference>
<organism evidence="9 10">
    <name type="scientific">Methanolobus halotolerans</name>
    <dbReference type="NCBI Taxonomy" id="2052935"/>
    <lineage>
        <taxon>Archaea</taxon>
        <taxon>Methanobacteriati</taxon>
        <taxon>Methanobacteriota</taxon>
        <taxon>Stenosarchaea group</taxon>
        <taxon>Methanomicrobia</taxon>
        <taxon>Methanosarcinales</taxon>
        <taxon>Methanosarcinaceae</taxon>
        <taxon>Methanolobus</taxon>
    </lineage>
</organism>
<keyword evidence="10" id="KW-1185">Reference proteome</keyword>
<dbReference type="Proteomes" id="UP000297295">
    <property type="component" value="Unassembled WGS sequence"/>
</dbReference>
<evidence type="ECO:0000256" key="6">
    <source>
        <dbReference type="HAMAP-Rule" id="MF_00308"/>
    </source>
</evidence>
<dbReference type="InterPro" id="IPR004127">
    <property type="entry name" value="Prefoldin_subunit_alpha"/>
</dbReference>
<evidence type="ECO:0000256" key="7">
    <source>
        <dbReference type="NCBIfam" id="TIGR00293"/>
    </source>
</evidence>
<proteinExistence type="inferred from homology"/>
<evidence type="ECO:0000256" key="5">
    <source>
        <dbReference type="ARBA" id="ARBA00025077"/>
    </source>
</evidence>
<comment type="subunit">
    <text evidence="2 6">Heterohexamer of two alpha and four beta subunits.</text>
</comment>
<evidence type="ECO:0000256" key="3">
    <source>
        <dbReference type="ARBA" id="ARBA00022490"/>
    </source>
</evidence>
<keyword evidence="3 6" id="KW-0963">Cytoplasm</keyword>
<dbReference type="GO" id="GO:0051082">
    <property type="term" value="F:unfolded protein binding"/>
    <property type="evidence" value="ECO:0007669"/>
    <property type="project" value="UniProtKB-UniRule"/>
</dbReference>
<dbReference type="AlphaFoldDB" id="A0A4E0Q978"/>
<keyword evidence="8" id="KW-0175">Coiled coil</keyword>